<proteinExistence type="predicted"/>
<reference evidence="1" key="1">
    <citation type="submission" date="2016-10" db="EMBL/GenBank/DDBJ databases">
        <title>Sequence of Gallionella enrichment culture.</title>
        <authorList>
            <person name="Poehlein A."/>
            <person name="Muehling M."/>
            <person name="Daniel R."/>
        </authorList>
    </citation>
    <scope>NUCLEOTIDE SEQUENCE</scope>
</reference>
<accession>A0A1J5QS37</accession>
<dbReference type="EMBL" id="MLJW01000492">
    <property type="protein sequence ID" value="OIQ86240.1"/>
    <property type="molecule type" value="Genomic_DNA"/>
</dbReference>
<organism evidence="1">
    <name type="scientific">mine drainage metagenome</name>
    <dbReference type="NCBI Taxonomy" id="410659"/>
    <lineage>
        <taxon>unclassified sequences</taxon>
        <taxon>metagenomes</taxon>
        <taxon>ecological metagenomes</taxon>
    </lineage>
</organism>
<sequence length="124" mass="14219">MTQPPQKSGPWVEDVELIQSTVDRRTLVAMLHETPLNRDDRRGSARTLRFKATYDRDGRYAVDATLYQSAQGIVAVVHEDIFRTGDVFYVVMGTRVTRFMVKEIRPGCRPQDLEATQVLNLHLE</sequence>
<evidence type="ECO:0000313" key="1">
    <source>
        <dbReference type="EMBL" id="OIQ86240.1"/>
    </source>
</evidence>
<name>A0A1J5QS37_9ZZZZ</name>
<comment type="caution">
    <text evidence="1">The sequence shown here is derived from an EMBL/GenBank/DDBJ whole genome shotgun (WGS) entry which is preliminary data.</text>
</comment>
<protein>
    <submittedName>
        <fullName evidence="1">Uncharacterized protein</fullName>
    </submittedName>
</protein>
<gene>
    <name evidence="1" type="ORF">GALL_319180</name>
</gene>
<dbReference type="AlphaFoldDB" id="A0A1J5QS37"/>